<evidence type="ECO:0000256" key="1">
    <source>
        <dbReference type="SAM" id="Phobius"/>
    </source>
</evidence>
<feature type="transmembrane region" description="Helical" evidence="1">
    <location>
        <begin position="12"/>
        <end position="33"/>
    </location>
</feature>
<dbReference type="EMBL" id="JBHTIH010000007">
    <property type="protein sequence ID" value="MFD0740090.1"/>
    <property type="molecule type" value="Genomic_DNA"/>
</dbReference>
<keyword evidence="1" id="KW-0472">Membrane</keyword>
<keyword evidence="1" id="KW-0812">Transmembrane</keyword>
<accession>A0ABW2YPD0</accession>
<comment type="caution">
    <text evidence="2">The sequence shown here is derived from an EMBL/GenBank/DDBJ whole genome shotgun (WGS) entry which is preliminary data.</text>
</comment>
<sequence>MLRWPDERLPIERFASIALALGLLGVFGLTWLHAAGVLGLARQPLVLLLWLSLLLAAVSLPLAWWRSGVIRTEGGSTHRARQPAKYWIGFVAFGLVLEALIATLVFIGWRIWNG</sequence>
<proteinExistence type="predicted"/>
<dbReference type="RefSeq" id="WP_386813166.1">
    <property type="nucleotide sequence ID" value="NZ_JBHTIH010000007.1"/>
</dbReference>
<reference evidence="3" key="1">
    <citation type="journal article" date="2019" name="Int. J. Syst. Evol. Microbiol.">
        <title>The Global Catalogue of Microorganisms (GCM) 10K type strain sequencing project: providing services to taxonomists for standard genome sequencing and annotation.</title>
        <authorList>
            <consortium name="The Broad Institute Genomics Platform"/>
            <consortium name="The Broad Institute Genome Sequencing Center for Infectious Disease"/>
            <person name="Wu L."/>
            <person name="Ma J."/>
        </authorList>
    </citation>
    <scope>NUCLEOTIDE SEQUENCE [LARGE SCALE GENOMIC DNA]</scope>
    <source>
        <strain evidence="3">CCUG 55491</strain>
    </source>
</reference>
<evidence type="ECO:0000313" key="2">
    <source>
        <dbReference type="EMBL" id="MFD0740090.1"/>
    </source>
</evidence>
<gene>
    <name evidence="2" type="ORF">ACFQZQ_12470</name>
</gene>
<evidence type="ECO:0000313" key="3">
    <source>
        <dbReference type="Proteomes" id="UP001597090"/>
    </source>
</evidence>
<dbReference type="Proteomes" id="UP001597090">
    <property type="component" value="Unassembled WGS sequence"/>
</dbReference>
<feature type="transmembrane region" description="Helical" evidence="1">
    <location>
        <begin position="86"/>
        <end position="112"/>
    </location>
</feature>
<protein>
    <recommendedName>
        <fullName evidence="4">DUF2269 family protein</fullName>
    </recommendedName>
</protein>
<keyword evidence="3" id="KW-1185">Reference proteome</keyword>
<name>A0ABW2YPD0_9GAMM</name>
<feature type="transmembrane region" description="Helical" evidence="1">
    <location>
        <begin position="45"/>
        <end position="65"/>
    </location>
</feature>
<keyword evidence="1" id="KW-1133">Transmembrane helix</keyword>
<organism evidence="2 3">
    <name type="scientific">Lysobacter koreensis</name>
    <dbReference type="NCBI Taxonomy" id="266122"/>
    <lineage>
        <taxon>Bacteria</taxon>
        <taxon>Pseudomonadati</taxon>
        <taxon>Pseudomonadota</taxon>
        <taxon>Gammaproteobacteria</taxon>
        <taxon>Lysobacterales</taxon>
        <taxon>Lysobacteraceae</taxon>
        <taxon>Lysobacter</taxon>
    </lineage>
</organism>
<evidence type="ECO:0008006" key="4">
    <source>
        <dbReference type="Google" id="ProtNLM"/>
    </source>
</evidence>